<accession>A0A2A9CQ09</accession>
<dbReference type="PANTHER" id="PTHR43542:SF1">
    <property type="entry name" value="METHYLTRANSFERASE"/>
    <property type="match status" value="1"/>
</dbReference>
<dbReference type="InterPro" id="IPR002052">
    <property type="entry name" value="DNA_methylase_N6_adenine_CS"/>
</dbReference>
<dbReference type="EMBL" id="PDJC01000001">
    <property type="protein sequence ID" value="PFG16428.1"/>
    <property type="molecule type" value="Genomic_DNA"/>
</dbReference>
<gene>
    <name evidence="4" type="ORF">ATK74_0966</name>
</gene>
<dbReference type="Pfam" id="PF03602">
    <property type="entry name" value="Cons_hypoth95"/>
    <property type="match status" value="1"/>
</dbReference>
<evidence type="ECO:0000256" key="3">
    <source>
        <dbReference type="SAM" id="MobiDB-lite"/>
    </source>
</evidence>
<proteinExistence type="predicted"/>
<dbReference type="InterPro" id="IPR029063">
    <property type="entry name" value="SAM-dependent_MTases_sf"/>
</dbReference>
<feature type="region of interest" description="Disordered" evidence="3">
    <location>
        <begin position="1"/>
        <end position="27"/>
    </location>
</feature>
<name>A0A2A9CQ09_9ACTN</name>
<dbReference type="PANTHER" id="PTHR43542">
    <property type="entry name" value="METHYLTRANSFERASE"/>
    <property type="match status" value="1"/>
</dbReference>
<evidence type="ECO:0000313" key="4">
    <source>
        <dbReference type="EMBL" id="PFG16428.1"/>
    </source>
</evidence>
<evidence type="ECO:0000256" key="1">
    <source>
        <dbReference type="ARBA" id="ARBA00022603"/>
    </source>
</evidence>
<evidence type="ECO:0000256" key="2">
    <source>
        <dbReference type="ARBA" id="ARBA00022679"/>
    </source>
</evidence>
<dbReference type="InterPro" id="IPR004398">
    <property type="entry name" value="RNA_MeTrfase_RsmD"/>
</dbReference>
<reference evidence="4 5" key="1">
    <citation type="submission" date="2017-10" db="EMBL/GenBank/DDBJ databases">
        <title>Sequencing the genomes of 1000 actinobacteria strains.</title>
        <authorList>
            <person name="Klenk H.-P."/>
        </authorList>
    </citation>
    <scope>NUCLEOTIDE SEQUENCE [LARGE SCALE GENOMIC DNA]</scope>
    <source>
        <strain evidence="4 5">DSM 15597</strain>
    </source>
</reference>
<organism evidence="4 5">
    <name type="scientific">Propionicimonas paludicola</name>
    <dbReference type="NCBI Taxonomy" id="185243"/>
    <lineage>
        <taxon>Bacteria</taxon>
        <taxon>Bacillati</taxon>
        <taxon>Actinomycetota</taxon>
        <taxon>Actinomycetes</taxon>
        <taxon>Propionibacteriales</taxon>
        <taxon>Nocardioidaceae</taxon>
        <taxon>Propionicimonas</taxon>
    </lineage>
</organism>
<feature type="compositionally biased region" description="Basic and acidic residues" evidence="3">
    <location>
        <begin position="15"/>
        <end position="27"/>
    </location>
</feature>
<protein>
    <submittedName>
        <fullName evidence="4">16S rRNA (Guanine966-N2)-methyltransferase</fullName>
    </submittedName>
</protein>
<evidence type="ECO:0000313" key="5">
    <source>
        <dbReference type="Proteomes" id="UP000226079"/>
    </source>
</evidence>
<dbReference type="Proteomes" id="UP000226079">
    <property type="component" value="Unassembled WGS sequence"/>
</dbReference>
<keyword evidence="1 4" id="KW-0489">Methyltransferase</keyword>
<comment type="caution">
    <text evidence="4">The sequence shown here is derived from an EMBL/GenBank/DDBJ whole genome shotgun (WGS) entry which is preliminary data.</text>
</comment>
<sequence>MTRIIAGSRRGQRLHTPDHPGTRPTSDRVREAAFSLICDWAGTVGEPPETTLSGFSFLDLYAGTAAVALEAASRGAAPAWAVESDQRAVAVARRNVADTRLDVRIVAGRVERILTGEAPQAFDIIWADPPYAVELDRLDPVLSAAFEAGWLAADGLFVLERSSRDTPPSWPDQIAESWVRRYGETTLYFAATAGR</sequence>
<dbReference type="PROSITE" id="PS00092">
    <property type="entry name" value="N6_MTASE"/>
    <property type="match status" value="1"/>
</dbReference>
<dbReference type="PIRSF" id="PIRSF004553">
    <property type="entry name" value="CHP00095"/>
    <property type="match status" value="1"/>
</dbReference>
<dbReference type="AlphaFoldDB" id="A0A2A9CQ09"/>
<dbReference type="GO" id="GO:0003676">
    <property type="term" value="F:nucleic acid binding"/>
    <property type="evidence" value="ECO:0007669"/>
    <property type="project" value="InterPro"/>
</dbReference>
<dbReference type="CDD" id="cd02440">
    <property type="entry name" value="AdoMet_MTases"/>
    <property type="match status" value="1"/>
</dbReference>
<dbReference type="RefSeq" id="WP_098459968.1">
    <property type="nucleotide sequence ID" value="NZ_PDJC01000001.1"/>
</dbReference>
<dbReference type="OrthoDB" id="9803017at2"/>
<dbReference type="SUPFAM" id="SSF53335">
    <property type="entry name" value="S-adenosyl-L-methionine-dependent methyltransferases"/>
    <property type="match status" value="1"/>
</dbReference>
<keyword evidence="2 4" id="KW-0808">Transferase</keyword>
<dbReference type="GO" id="GO:0031167">
    <property type="term" value="P:rRNA methylation"/>
    <property type="evidence" value="ECO:0007669"/>
    <property type="project" value="InterPro"/>
</dbReference>
<dbReference type="Gene3D" id="3.40.50.150">
    <property type="entry name" value="Vaccinia Virus protein VP39"/>
    <property type="match status" value="1"/>
</dbReference>
<keyword evidence="5" id="KW-1185">Reference proteome</keyword>
<dbReference type="GO" id="GO:0008168">
    <property type="term" value="F:methyltransferase activity"/>
    <property type="evidence" value="ECO:0007669"/>
    <property type="project" value="UniProtKB-KW"/>
</dbReference>